<evidence type="ECO:0000259" key="9">
    <source>
        <dbReference type="Pfam" id="PF00266"/>
    </source>
</evidence>
<dbReference type="Pfam" id="PF00266">
    <property type="entry name" value="Aminotran_5"/>
    <property type="match status" value="1"/>
</dbReference>
<dbReference type="AlphaFoldDB" id="A0A1I6ZSP8"/>
<dbReference type="InterPro" id="IPR016454">
    <property type="entry name" value="Cysteine_dSase"/>
</dbReference>
<dbReference type="InterPro" id="IPR015421">
    <property type="entry name" value="PyrdxlP-dep_Trfase_major"/>
</dbReference>
<evidence type="ECO:0000256" key="7">
    <source>
        <dbReference type="RuleBase" id="RU004504"/>
    </source>
</evidence>
<gene>
    <name evidence="10" type="ORF">SAMN05216474_1593</name>
</gene>
<dbReference type="OrthoDB" id="9804366at2"/>
<dbReference type="GO" id="GO:0016829">
    <property type="term" value="F:lyase activity"/>
    <property type="evidence" value="ECO:0007669"/>
    <property type="project" value="UniProtKB-KW"/>
</dbReference>
<comment type="cofactor">
    <cofactor evidence="1 7">
        <name>pyridoxal 5'-phosphate</name>
        <dbReference type="ChEBI" id="CHEBI:597326"/>
    </cofactor>
</comment>
<dbReference type="InterPro" id="IPR010970">
    <property type="entry name" value="Cys_dSase_SufS"/>
</dbReference>
<evidence type="ECO:0000256" key="6">
    <source>
        <dbReference type="ARBA" id="ARBA00050776"/>
    </source>
</evidence>
<comment type="similarity">
    <text evidence="3 8">Belongs to the class-V pyridoxal-phosphate-dependent aminotransferase family. Csd subfamily.</text>
</comment>
<dbReference type="NCBIfam" id="TIGR01979">
    <property type="entry name" value="sufS"/>
    <property type="match status" value="1"/>
</dbReference>
<evidence type="ECO:0000313" key="11">
    <source>
        <dbReference type="Proteomes" id="UP000236454"/>
    </source>
</evidence>
<keyword evidence="5 8" id="KW-0663">Pyridoxal phosphate</keyword>
<protein>
    <recommendedName>
        <fullName evidence="8">Cysteine desulfurase</fullName>
        <ecNumber evidence="8">2.8.1.7</ecNumber>
    </recommendedName>
</protein>
<dbReference type="Proteomes" id="UP000236454">
    <property type="component" value="Unassembled WGS sequence"/>
</dbReference>
<evidence type="ECO:0000256" key="4">
    <source>
        <dbReference type="ARBA" id="ARBA00022679"/>
    </source>
</evidence>
<dbReference type="GO" id="GO:0030170">
    <property type="term" value="F:pyridoxal phosphate binding"/>
    <property type="evidence" value="ECO:0007669"/>
    <property type="project" value="UniProtKB-UniRule"/>
</dbReference>
<keyword evidence="10" id="KW-0456">Lyase</keyword>
<evidence type="ECO:0000256" key="8">
    <source>
        <dbReference type="RuleBase" id="RU004506"/>
    </source>
</evidence>
<reference evidence="10 11" key="1">
    <citation type="submission" date="2016-10" db="EMBL/GenBank/DDBJ databases">
        <authorList>
            <person name="de Groot N.N."/>
        </authorList>
    </citation>
    <scope>NUCLEOTIDE SEQUENCE [LARGE SCALE GENOMIC DNA]</scope>
    <source>
        <strain evidence="10 11">CGMCC 1.7005</strain>
    </source>
</reference>
<evidence type="ECO:0000256" key="3">
    <source>
        <dbReference type="ARBA" id="ARBA00010447"/>
    </source>
</evidence>
<name>A0A1I6ZSP8_9FLAO</name>
<dbReference type="Gene3D" id="3.90.1150.10">
    <property type="entry name" value="Aspartate Aminotransferase, domain 1"/>
    <property type="match status" value="1"/>
</dbReference>
<evidence type="ECO:0000313" key="10">
    <source>
        <dbReference type="EMBL" id="SFT65716.1"/>
    </source>
</evidence>
<proteinExistence type="inferred from homology"/>
<dbReference type="EC" id="2.8.1.7" evidence="8"/>
<dbReference type="InterPro" id="IPR015422">
    <property type="entry name" value="PyrdxlP-dep_Trfase_small"/>
</dbReference>
<evidence type="ECO:0000256" key="1">
    <source>
        <dbReference type="ARBA" id="ARBA00001933"/>
    </source>
</evidence>
<dbReference type="CDD" id="cd06453">
    <property type="entry name" value="SufS_like"/>
    <property type="match status" value="1"/>
</dbReference>
<evidence type="ECO:0000256" key="2">
    <source>
        <dbReference type="ARBA" id="ARBA00002824"/>
    </source>
</evidence>
<keyword evidence="4 8" id="KW-0808">Transferase</keyword>
<dbReference type="PANTHER" id="PTHR43586">
    <property type="entry name" value="CYSTEINE DESULFURASE"/>
    <property type="match status" value="1"/>
</dbReference>
<organism evidence="10 11">
    <name type="scientific">Lishizhenia tianjinensis</name>
    <dbReference type="NCBI Taxonomy" id="477690"/>
    <lineage>
        <taxon>Bacteria</taxon>
        <taxon>Pseudomonadati</taxon>
        <taxon>Bacteroidota</taxon>
        <taxon>Flavobacteriia</taxon>
        <taxon>Flavobacteriales</taxon>
        <taxon>Crocinitomicaceae</taxon>
        <taxon>Lishizhenia</taxon>
    </lineage>
</organism>
<dbReference type="InterPro" id="IPR015424">
    <property type="entry name" value="PyrdxlP-dep_Trfase"/>
</dbReference>
<dbReference type="RefSeq" id="WP_090248001.1">
    <property type="nucleotide sequence ID" value="NZ_FPAS01000002.1"/>
</dbReference>
<dbReference type="SUPFAM" id="SSF53383">
    <property type="entry name" value="PLP-dependent transferases"/>
    <property type="match status" value="1"/>
</dbReference>
<dbReference type="PIRSF" id="PIRSF005572">
    <property type="entry name" value="NifS"/>
    <property type="match status" value="1"/>
</dbReference>
<dbReference type="STRING" id="477690.SAMN05216474_1593"/>
<dbReference type="PANTHER" id="PTHR43586:SF8">
    <property type="entry name" value="CYSTEINE DESULFURASE 1, CHLOROPLASTIC"/>
    <property type="match status" value="1"/>
</dbReference>
<dbReference type="InterPro" id="IPR000192">
    <property type="entry name" value="Aminotrans_V_dom"/>
</dbReference>
<feature type="domain" description="Aminotransferase class V" evidence="9">
    <location>
        <begin position="32"/>
        <end position="400"/>
    </location>
</feature>
<dbReference type="InterPro" id="IPR020578">
    <property type="entry name" value="Aminotrans_V_PyrdxlP_BS"/>
</dbReference>
<keyword evidence="11" id="KW-1185">Reference proteome</keyword>
<accession>A0A1I6ZSP8</accession>
<dbReference type="GO" id="GO:0006534">
    <property type="term" value="P:cysteine metabolic process"/>
    <property type="evidence" value="ECO:0007669"/>
    <property type="project" value="UniProtKB-UniRule"/>
</dbReference>
<comment type="catalytic activity">
    <reaction evidence="6 8">
        <text>(sulfur carrier)-H + L-cysteine = (sulfur carrier)-SH + L-alanine</text>
        <dbReference type="Rhea" id="RHEA:43892"/>
        <dbReference type="Rhea" id="RHEA-COMP:14737"/>
        <dbReference type="Rhea" id="RHEA-COMP:14739"/>
        <dbReference type="ChEBI" id="CHEBI:29917"/>
        <dbReference type="ChEBI" id="CHEBI:35235"/>
        <dbReference type="ChEBI" id="CHEBI:57972"/>
        <dbReference type="ChEBI" id="CHEBI:64428"/>
        <dbReference type="EC" id="2.8.1.7"/>
    </reaction>
</comment>
<dbReference type="PROSITE" id="PS00595">
    <property type="entry name" value="AA_TRANSFER_CLASS_5"/>
    <property type="match status" value="1"/>
</dbReference>
<sequence>MEKLAVQKGFNVEEVRKDFPILHTKVYDRNLIYLDNGATAQKPQVVIDAIDTFYAKENANIHRGVHFLSQHSTGLYEEARNTIQRYINAENSYQVLFTKGTTDSINLVAFSFGELVKEGDEIIISAMEHHSNIVPWQMLCERKGAVLKVIPMSTKGELDLDAYQNMLNEKTKLVSVTHISNALGTVNPVKEMIAQAHAVGAKFLVDGAQSMQHTTVDVQDLDCDFFAFSGHKVFGPTGVGVLYGKEDVLNAMPPYQGGGDMIKTVTFEKTTYNELPHKFEAGTPNIVGGIALGTAFEYLSTFDFEAVEAYEKELLDYATAELKKIPEIEFYGEAENKVSVISFLVKGQHPYDVGSLLDKLGIAVRTGHHCAQPVMDFYSIPGTIRASFAFYNTKEEVDILITGLKRVITMLS</sequence>
<dbReference type="EMBL" id="FPAS01000002">
    <property type="protein sequence ID" value="SFT65716.1"/>
    <property type="molecule type" value="Genomic_DNA"/>
</dbReference>
<comment type="function">
    <text evidence="2 8">Catalyzes the removal of elemental sulfur and selenium atoms from L-cysteine, L-cystine, L-selenocysteine, and L-selenocystine to produce L-alanine.</text>
</comment>
<dbReference type="Gene3D" id="3.40.640.10">
    <property type="entry name" value="Type I PLP-dependent aspartate aminotransferase-like (Major domain)"/>
    <property type="match status" value="1"/>
</dbReference>
<dbReference type="GO" id="GO:0031071">
    <property type="term" value="F:cysteine desulfurase activity"/>
    <property type="evidence" value="ECO:0007669"/>
    <property type="project" value="UniProtKB-UniRule"/>
</dbReference>
<evidence type="ECO:0000256" key="5">
    <source>
        <dbReference type="ARBA" id="ARBA00022898"/>
    </source>
</evidence>